<dbReference type="Gene3D" id="1.10.630.10">
    <property type="entry name" value="Cytochrome P450"/>
    <property type="match status" value="1"/>
</dbReference>
<dbReference type="PROSITE" id="PS00086">
    <property type="entry name" value="CYTOCHROME_P450"/>
    <property type="match status" value="1"/>
</dbReference>
<dbReference type="GO" id="GO:0005506">
    <property type="term" value="F:iron ion binding"/>
    <property type="evidence" value="ECO:0007669"/>
    <property type="project" value="InterPro"/>
</dbReference>
<evidence type="ECO:0000256" key="2">
    <source>
        <dbReference type="RuleBase" id="RU000461"/>
    </source>
</evidence>
<keyword evidence="2" id="KW-0349">Heme</keyword>
<sequence>MTQAIASPPPGVPVLDIDPFDYPFFDDPYPRMEEMREAGPVVWLSRYGCMALARHAEVYEVLRDWERFTSARGVGLVDYAKDARFRPKSLILEIDPPIHTRTRSAMMKVLSPRVMRQLRENFAVQAELLVDRLIEMGSFDGVTDLAEQFPLTVFPDALGMKREGRDNLLPVGALVFNSYGPENEIFLASKPLAEKGFAWLEMQCKRENLCEGGFGKAMFDLVDQGQLDEREGEVTVRAMLMAGVDTTVNGIGGAIYALCSNPEQYDLLHADPTLARSAFEEAVRWMSPAQSFFRTSAVDTEISGVPVAEGTKVFTLMASANRDPRRWDEPDRYDIRRNSVGHLGFGSGIHMCVGQNLARLEGELVLAALARRVRAMELTALPTLRYNNTLRGYATMPMRIISK</sequence>
<dbReference type="CDD" id="cd11037">
    <property type="entry name" value="CYP199A2-like"/>
    <property type="match status" value="1"/>
</dbReference>
<comment type="similarity">
    <text evidence="1 2">Belongs to the cytochrome P450 family.</text>
</comment>
<proteinExistence type="inferred from homology"/>
<keyword evidence="2" id="KW-0503">Monooxygenase</keyword>
<dbReference type="SUPFAM" id="SSF48264">
    <property type="entry name" value="Cytochrome P450"/>
    <property type="match status" value="1"/>
</dbReference>
<dbReference type="Pfam" id="PF00067">
    <property type="entry name" value="p450"/>
    <property type="match status" value="1"/>
</dbReference>
<keyword evidence="2" id="KW-0560">Oxidoreductase</keyword>
<protein>
    <submittedName>
        <fullName evidence="3">Cytochrome P450</fullName>
    </submittedName>
</protein>
<dbReference type="InterPro" id="IPR002397">
    <property type="entry name" value="Cyt_P450_B"/>
</dbReference>
<dbReference type="PRINTS" id="PR00359">
    <property type="entry name" value="BP450"/>
</dbReference>
<dbReference type="Proteomes" id="UP000608154">
    <property type="component" value="Unassembled WGS sequence"/>
</dbReference>
<evidence type="ECO:0000256" key="1">
    <source>
        <dbReference type="ARBA" id="ARBA00010617"/>
    </source>
</evidence>
<dbReference type="RefSeq" id="WP_229736292.1">
    <property type="nucleotide sequence ID" value="NZ_BMHK01000011.1"/>
</dbReference>
<dbReference type="PANTHER" id="PTHR46696">
    <property type="entry name" value="P450, PUTATIVE (EUROFUNG)-RELATED"/>
    <property type="match status" value="1"/>
</dbReference>
<dbReference type="GO" id="GO:0004497">
    <property type="term" value="F:monooxygenase activity"/>
    <property type="evidence" value="ECO:0007669"/>
    <property type="project" value="UniProtKB-KW"/>
</dbReference>
<keyword evidence="2" id="KW-0479">Metal-binding</keyword>
<gene>
    <name evidence="3" type="ORF">GCM10011494_19740</name>
</gene>
<dbReference type="GO" id="GO:0020037">
    <property type="term" value="F:heme binding"/>
    <property type="evidence" value="ECO:0007669"/>
    <property type="project" value="InterPro"/>
</dbReference>
<keyword evidence="2" id="KW-0408">Iron</keyword>
<name>A0A916X5X4_9SPHN</name>
<dbReference type="InterPro" id="IPR001128">
    <property type="entry name" value="Cyt_P450"/>
</dbReference>
<reference evidence="3" key="2">
    <citation type="submission" date="2020-09" db="EMBL/GenBank/DDBJ databases">
        <authorList>
            <person name="Sun Q."/>
            <person name="Zhou Y."/>
        </authorList>
    </citation>
    <scope>NUCLEOTIDE SEQUENCE</scope>
    <source>
        <strain evidence="3">CGMCC 1.15095</strain>
    </source>
</reference>
<comment type="caution">
    <text evidence="3">The sequence shown here is derived from an EMBL/GenBank/DDBJ whole genome shotgun (WGS) entry which is preliminary data.</text>
</comment>
<dbReference type="AlphaFoldDB" id="A0A916X5X4"/>
<dbReference type="PANTHER" id="PTHR46696:SF1">
    <property type="entry name" value="CYTOCHROME P450 YJIB-RELATED"/>
    <property type="match status" value="1"/>
</dbReference>
<dbReference type="InterPro" id="IPR017972">
    <property type="entry name" value="Cyt_P450_CS"/>
</dbReference>
<evidence type="ECO:0000313" key="4">
    <source>
        <dbReference type="Proteomes" id="UP000608154"/>
    </source>
</evidence>
<dbReference type="InterPro" id="IPR036396">
    <property type="entry name" value="Cyt_P450_sf"/>
</dbReference>
<keyword evidence="4" id="KW-1185">Reference proteome</keyword>
<reference evidence="3" key="1">
    <citation type="journal article" date="2014" name="Int. J. Syst. Evol. Microbiol.">
        <title>Complete genome sequence of Corynebacterium casei LMG S-19264T (=DSM 44701T), isolated from a smear-ripened cheese.</title>
        <authorList>
            <consortium name="US DOE Joint Genome Institute (JGI-PGF)"/>
            <person name="Walter F."/>
            <person name="Albersmeier A."/>
            <person name="Kalinowski J."/>
            <person name="Ruckert C."/>
        </authorList>
    </citation>
    <scope>NUCLEOTIDE SEQUENCE</scope>
    <source>
        <strain evidence="3">CGMCC 1.15095</strain>
    </source>
</reference>
<evidence type="ECO:0000313" key="3">
    <source>
        <dbReference type="EMBL" id="GGC01213.1"/>
    </source>
</evidence>
<dbReference type="GO" id="GO:0016705">
    <property type="term" value="F:oxidoreductase activity, acting on paired donors, with incorporation or reduction of molecular oxygen"/>
    <property type="evidence" value="ECO:0007669"/>
    <property type="project" value="InterPro"/>
</dbReference>
<dbReference type="EMBL" id="BMHK01000011">
    <property type="protein sequence ID" value="GGC01213.1"/>
    <property type="molecule type" value="Genomic_DNA"/>
</dbReference>
<organism evidence="3 4">
    <name type="scientific">Novosphingobium endophyticum</name>
    <dbReference type="NCBI Taxonomy" id="1955250"/>
    <lineage>
        <taxon>Bacteria</taxon>
        <taxon>Pseudomonadati</taxon>
        <taxon>Pseudomonadota</taxon>
        <taxon>Alphaproteobacteria</taxon>
        <taxon>Sphingomonadales</taxon>
        <taxon>Sphingomonadaceae</taxon>
        <taxon>Novosphingobium</taxon>
    </lineage>
</organism>
<accession>A0A916X5X4</accession>